<sequence length="238" mass="26552">MNRQLFERITTSQDNGSALIQSLINTQKPVTVGFLNQHGANLCHDSAIVQQHFEALDILLRDGLGVKIAMKRLGLAPGDNLNGTDFIPALAKQSISRPLNVIVFGTKEPWLSDGIKELGLEGQCRCAETGFHDEQHYVDLFEASIQPAKLNLVLLAMGMPKQEQLALRLRSLTSSPTIIVCGGAILDFQAGRFARAPAVMRRFGLEWAYRLFKEPRRLFKRYIIGIPLFLKHTIFIGK</sequence>
<dbReference type="PANTHER" id="PTHR34136:SF1">
    <property type="entry name" value="UDP-N-ACETYL-D-MANNOSAMINURONIC ACID TRANSFERASE"/>
    <property type="match status" value="1"/>
</dbReference>
<evidence type="ECO:0000313" key="3">
    <source>
        <dbReference type="EMBL" id="SEG33555.1"/>
    </source>
</evidence>
<keyword evidence="1" id="KW-0328">Glycosyltransferase</keyword>
<evidence type="ECO:0000256" key="1">
    <source>
        <dbReference type="ARBA" id="ARBA00022676"/>
    </source>
</evidence>
<dbReference type="GO" id="GO:0016758">
    <property type="term" value="F:hexosyltransferase activity"/>
    <property type="evidence" value="ECO:0007669"/>
    <property type="project" value="TreeGrafter"/>
</dbReference>
<dbReference type="CDD" id="cd06533">
    <property type="entry name" value="Glyco_transf_WecG_TagA"/>
    <property type="match status" value="1"/>
</dbReference>
<name>A0A1H5ZCU9_9VIBR</name>
<dbReference type="AlphaFoldDB" id="A0A1H5ZCU9"/>
<dbReference type="EMBL" id="FNVG01000011">
    <property type="protein sequence ID" value="SEG33555.1"/>
    <property type="molecule type" value="Genomic_DNA"/>
</dbReference>
<keyword evidence="2" id="KW-0808">Transferase</keyword>
<proteinExistence type="predicted"/>
<keyword evidence="4" id="KW-1185">Reference proteome</keyword>
<dbReference type="NCBIfam" id="TIGR00696">
    <property type="entry name" value="wecG_tagA_cpsF"/>
    <property type="match status" value="1"/>
</dbReference>
<dbReference type="PANTHER" id="PTHR34136">
    <property type="match status" value="1"/>
</dbReference>
<dbReference type="Proteomes" id="UP000236721">
    <property type="component" value="Unassembled WGS sequence"/>
</dbReference>
<protein>
    <submittedName>
        <fullName evidence="3">Polymer biosynthesis protein, WecB/TagA/CpsF family</fullName>
    </submittedName>
</protein>
<dbReference type="OrthoDB" id="9808602at2"/>
<gene>
    <name evidence="3" type="ORF">SAMN04488244_11181</name>
</gene>
<dbReference type="Pfam" id="PF03808">
    <property type="entry name" value="Glyco_tran_WecG"/>
    <property type="match status" value="1"/>
</dbReference>
<dbReference type="InterPro" id="IPR004629">
    <property type="entry name" value="WecG_TagA_CpsF"/>
</dbReference>
<accession>A0A1H5ZCU9</accession>
<dbReference type="RefSeq" id="WP_103880689.1">
    <property type="nucleotide sequence ID" value="NZ_FNVG01000011.1"/>
</dbReference>
<evidence type="ECO:0000313" key="4">
    <source>
        <dbReference type="Proteomes" id="UP000236721"/>
    </source>
</evidence>
<evidence type="ECO:0000256" key="2">
    <source>
        <dbReference type="ARBA" id="ARBA00022679"/>
    </source>
</evidence>
<reference evidence="4" key="1">
    <citation type="submission" date="2016-10" db="EMBL/GenBank/DDBJ databases">
        <authorList>
            <person name="Varghese N."/>
            <person name="Submissions S."/>
        </authorList>
    </citation>
    <scope>NUCLEOTIDE SEQUENCE [LARGE SCALE GENOMIC DNA]</scope>
    <source>
        <strain evidence="4">CGMCC 1.7062</strain>
    </source>
</reference>
<organism evidence="3 4">
    <name type="scientific">Vibrio hangzhouensis</name>
    <dbReference type="NCBI Taxonomy" id="462991"/>
    <lineage>
        <taxon>Bacteria</taxon>
        <taxon>Pseudomonadati</taxon>
        <taxon>Pseudomonadota</taxon>
        <taxon>Gammaproteobacteria</taxon>
        <taxon>Vibrionales</taxon>
        <taxon>Vibrionaceae</taxon>
        <taxon>Vibrio</taxon>
    </lineage>
</organism>